<protein>
    <submittedName>
        <fullName evidence="2">Uncharacterized protein</fullName>
    </submittedName>
</protein>
<evidence type="ECO:0000256" key="1">
    <source>
        <dbReference type="SAM" id="MobiDB-lite"/>
    </source>
</evidence>
<evidence type="ECO:0000313" key="2">
    <source>
        <dbReference type="EMBL" id="GIX87107.1"/>
    </source>
</evidence>
<dbReference type="Proteomes" id="UP001054945">
    <property type="component" value="Unassembled WGS sequence"/>
</dbReference>
<dbReference type="EMBL" id="BPLR01003650">
    <property type="protein sequence ID" value="GIX87107.1"/>
    <property type="molecule type" value="Genomic_DNA"/>
</dbReference>
<reference evidence="2 3" key="1">
    <citation type="submission" date="2021-06" db="EMBL/GenBank/DDBJ databases">
        <title>Caerostris extrusa draft genome.</title>
        <authorList>
            <person name="Kono N."/>
            <person name="Arakawa K."/>
        </authorList>
    </citation>
    <scope>NUCLEOTIDE SEQUENCE [LARGE SCALE GENOMIC DNA]</scope>
</reference>
<gene>
    <name evidence="2" type="ORF">CEXT_481171</name>
</gene>
<feature type="compositionally biased region" description="Low complexity" evidence="1">
    <location>
        <begin position="47"/>
        <end position="59"/>
    </location>
</feature>
<keyword evidence="3" id="KW-1185">Reference proteome</keyword>
<accession>A0AAV4NQN1</accession>
<proteinExistence type="predicted"/>
<feature type="region of interest" description="Disordered" evidence="1">
    <location>
        <begin position="179"/>
        <end position="215"/>
    </location>
</feature>
<comment type="caution">
    <text evidence="2">The sequence shown here is derived from an EMBL/GenBank/DDBJ whole genome shotgun (WGS) entry which is preliminary data.</text>
</comment>
<name>A0AAV4NQN1_CAEEX</name>
<feature type="compositionally biased region" description="Polar residues" evidence="1">
    <location>
        <begin position="60"/>
        <end position="74"/>
    </location>
</feature>
<feature type="region of interest" description="Disordered" evidence="1">
    <location>
        <begin position="42"/>
        <end position="74"/>
    </location>
</feature>
<sequence length="215" mass="23180">MLMLAPQPSQNIAARLPQSQNTTYVQQSQNISANLQQSQNITPNASIQPPQNIAQQPQNGSASKQQSQNVSISAHQAQNVTTTNVQHVQNIPANLQQSQNITTNIHQSQNVAVSLQQMGEVMVNQSIPKQQIPLVSMAQASHVGTQASSAVNIPEISSTSSIKNPETVVPSQVIQNHVETKELRTPPSTNLQVSQEVLSEIPSTKSEVNGEETSE</sequence>
<dbReference type="AlphaFoldDB" id="A0AAV4NQN1"/>
<evidence type="ECO:0000313" key="3">
    <source>
        <dbReference type="Proteomes" id="UP001054945"/>
    </source>
</evidence>
<organism evidence="2 3">
    <name type="scientific">Caerostris extrusa</name>
    <name type="common">Bark spider</name>
    <name type="synonym">Caerostris bankana</name>
    <dbReference type="NCBI Taxonomy" id="172846"/>
    <lineage>
        <taxon>Eukaryota</taxon>
        <taxon>Metazoa</taxon>
        <taxon>Ecdysozoa</taxon>
        <taxon>Arthropoda</taxon>
        <taxon>Chelicerata</taxon>
        <taxon>Arachnida</taxon>
        <taxon>Araneae</taxon>
        <taxon>Araneomorphae</taxon>
        <taxon>Entelegynae</taxon>
        <taxon>Araneoidea</taxon>
        <taxon>Araneidae</taxon>
        <taxon>Caerostris</taxon>
    </lineage>
</organism>
<feature type="compositionally biased region" description="Polar residues" evidence="1">
    <location>
        <begin position="186"/>
        <end position="207"/>
    </location>
</feature>
<feature type="non-terminal residue" evidence="2">
    <location>
        <position position="215"/>
    </location>
</feature>